<sequence length="196" mass="20488">CGNIFNPSACFETVGFECISPETGESCPGNPVETCGSASVGIFSIFFKSVSQFSCSEILWPGGAPLIPGAWRFSYFYNDSVSARALPHNAVNLPVPLPRGNLTVEACVAACGNADCGNALQSNSKPITDCSVLPSSSFPNNRKPALMKCKGNANEFCGGPDIISIYTLPGTGLLPLISFNSELDNFCAGIDCIGIT</sequence>
<dbReference type="HOGENOM" id="CLU_071336_0_0_1"/>
<keyword evidence="2" id="KW-1185">Reference proteome</keyword>
<proteinExistence type="predicted"/>
<protein>
    <submittedName>
        <fullName evidence="1">Uncharacterized protein</fullName>
    </submittedName>
</protein>
<name>A0A067THW6_GALM3</name>
<reference evidence="2" key="1">
    <citation type="journal article" date="2014" name="Proc. Natl. Acad. Sci. U.S.A.">
        <title>Extensive sampling of basidiomycete genomes demonstrates inadequacy of the white-rot/brown-rot paradigm for wood decay fungi.</title>
        <authorList>
            <person name="Riley R."/>
            <person name="Salamov A.A."/>
            <person name="Brown D.W."/>
            <person name="Nagy L.G."/>
            <person name="Floudas D."/>
            <person name="Held B.W."/>
            <person name="Levasseur A."/>
            <person name="Lombard V."/>
            <person name="Morin E."/>
            <person name="Otillar R."/>
            <person name="Lindquist E.A."/>
            <person name="Sun H."/>
            <person name="LaButti K.M."/>
            <person name="Schmutz J."/>
            <person name="Jabbour D."/>
            <person name="Luo H."/>
            <person name="Baker S.E."/>
            <person name="Pisabarro A.G."/>
            <person name="Walton J.D."/>
            <person name="Blanchette R.A."/>
            <person name="Henrissat B."/>
            <person name="Martin F."/>
            <person name="Cullen D."/>
            <person name="Hibbett D.S."/>
            <person name="Grigoriev I.V."/>
        </authorList>
    </citation>
    <scope>NUCLEOTIDE SEQUENCE [LARGE SCALE GENOMIC DNA]</scope>
    <source>
        <strain evidence="2">CBS 339.88</strain>
    </source>
</reference>
<organism evidence="1 2">
    <name type="scientific">Galerina marginata (strain CBS 339.88)</name>
    <dbReference type="NCBI Taxonomy" id="685588"/>
    <lineage>
        <taxon>Eukaryota</taxon>
        <taxon>Fungi</taxon>
        <taxon>Dikarya</taxon>
        <taxon>Basidiomycota</taxon>
        <taxon>Agaricomycotina</taxon>
        <taxon>Agaricomycetes</taxon>
        <taxon>Agaricomycetidae</taxon>
        <taxon>Agaricales</taxon>
        <taxon>Agaricineae</taxon>
        <taxon>Strophariaceae</taxon>
        <taxon>Galerina</taxon>
    </lineage>
</organism>
<feature type="non-terminal residue" evidence="1">
    <location>
        <position position="1"/>
    </location>
</feature>
<dbReference type="STRING" id="685588.A0A067THW6"/>
<evidence type="ECO:0000313" key="2">
    <source>
        <dbReference type="Proteomes" id="UP000027222"/>
    </source>
</evidence>
<accession>A0A067THW6</accession>
<dbReference type="AlphaFoldDB" id="A0A067THW6"/>
<evidence type="ECO:0000313" key="1">
    <source>
        <dbReference type="EMBL" id="KDR78563.1"/>
    </source>
</evidence>
<gene>
    <name evidence="1" type="ORF">GALMADRAFT_243986</name>
</gene>
<dbReference type="EMBL" id="KL142374">
    <property type="protein sequence ID" value="KDR78563.1"/>
    <property type="molecule type" value="Genomic_DNA"/>
</dbReference>
<dbReference type="Proteomes" id="UP000027222">
    <property type="component" value="Unassembled WGS sequence"/>
</dbReference>
<dbReference type="OrthoDB" id="5985073at2759"/>